<dbReference type="AlphaFoldDB" id="A0A3D8J9T5"/>
<sequence>MSIDFDEKVRLFKEFQNKWNLERLKSMTLEEYTSTMLYSNGKRDDFAYWVEILLRNIGNIRGHNGGIGNLKFGICVCSNRKMNIKFKHYYSNNQKYAWLEKYGADKNEQEVFKVIKEKIISIAEASLANDLEKIEEIDFDHLVKWKIAFHYQNISDIKIINIFNKRWLEKIVKEEFGETDLKTYQMYQRILWDKKYSLVDILQKAKDCLKKYDFKDKKKKIAKGEDEKMQQDKNNTPLNQVNQILYGPPATGKTYNIIDRALEILASYDEGLKLPSQEDRKARKELFDEYRQKGQIEFVTFHQSYGYEEFVEGIKPKTDDNGNVVYEVEKGIFKKLCETAGKNLADSQKPQEILQKEAEVNNAILDFFDKHIVEETFFKKAKKVGLA</sequence>
<dbReference type="EMBL" id="NXLX01000003">
    <property type="protein sequence ID" value="RDU74263.1"/>
    <property type="molecule type" value="Genomic_DNA"/>
</dbReference>
<gene>
    <name evidence="1" type="ORF">CQA57_01940</name>
</gene>
<protein>
    <submittedName>
        <fullName evidence="1">Uncharacterized protein</fullName>
    </submittedName>
</protein>
<dbReference type="OrthoDB" id="9781481at2"/>
<evidence type="ECO:0000313" key="1">
    <source>
        <dbReference type="EMBL" id="RDU74263.1"/>
    </source>
</evidence>
<reference evidence="1 2" key="1">
    <citation type="submission" date="2018-04" db="EMBL/GenBank/DDBJ databases">
        <title>Novel Campyloabacter and Helicobacter Species and Strains.</title>
        <authorList>
            <person name="Mannion A.J."/>
            <person name="Shen Z."/>
            <person name="Fox J.G."/>
        </authorList>
    </citation>
    <scope>NUCLEOTIDE SEQUENCE [LARGE SCALE GENOMIC DNA]</scope>
    <source>
        <strain evidence="1 2">MIT 04-9362</strain>
    </source>
</reference>
<dbReference type="InterPro" id="IPR052934">
    <property type="entry name" value="Methyl-DNA_Rec/Restrict_Enz"/>
</dbReference>
<keyword evidence="2" id="KW-1185">Reference proteome</keyword>
<evidence type="ECO:0000313" key="2">
    <source>
        <dbReference type="Proteomes" id="UP000256695"/>
    </source>
</evidence>
<accession>A0A3D8J9T5</accession>
<organism evidence="1 2">
    <name type="scientific">Helicobacter anseris</name>
    <dbReference type="NCBI Taxonomy" id="375926"/>
    <lineage>
        <taxon>Bacteria</taxon>
        <taxon>Pseudomonadati</taxon>
        <taxon>Campylobacterota</taxon>
        <taxon>Epsilonproteobacteria</taxon>
        <taxon>Campylobacterales</taxon>
        <taxon>Helicobacteraceae</taxon>
        <taxon>Helicobacter</taxon>
    </lineage>
</organism>
<dbReference type="RefSeq" id="WP_115578558.1">
    <property type="nucleotide sequence ID" value="NZ_NXLX01000003.1"/>
</dbReference>
<proteinExistence type="predicted"/>
<dbReference type="Proteomes" id="UP000256695">
    <property type="component" value="Unassembled WGS sequence"/>
</dbReference>
<name>A0A3D8J9T5_9HELI</name>
<dbReference type="PANTHER" id="PTHR37291:SF1">
    <property type="entry name" value="TYPE IV METHYL-DIRECTED RESTRICTION ENZYME ECOKMCRB SUBUNIT"/>
    <property type="match status" value="1"/>
</dbReference>
<comment type="caution">
    <text evidence="1">The sequence shown here is derived from an EMBL/GenBank/DDBJ whole genome shotgun (WGS) entry which is preliminary data.</text>
</comment>
<dbReference type="PANTHER" id="PTHR37291">
    <property type="entry name" value="5-METHYLCYTOSINE-SPECIFIC RESTRICTION ENZYME B"/>
    <property type="match status" value="1"/>
</dbReference>